<evidence type="ECO:0000256" key="3">
    <source>
        <dbReference type="ARBA" id="ARBA00007931"/>
    </source>
</evidence>
<keyword evidence="7 11" id="KW-0862">Zinc</keyword>
<accession>A0A177NDK5</accession>
<dbReference type="EC" id="3.4.24.-" evidence="11"/>
<dbReference type="Gene3D" id="2.30.42.10">
    <property type="match status" value="2"/>
</dbReference>
<proteinExistence type="inferred from homology"/>
<evidence type="ECO:0000256" key="5">
    <source>
        <dbReference type="ARBA" id="ARBA00022692"/>
    </source>
</evidence>
<dbReference type="CDD" id="cd23081">
    <property type="entry name" value="cpPDZ_EcRseP-like"/>
    <property type="match status" value="1"/>
</dbReference>
<feature type="transmembrane region" description="Helical" evidence="11">
    <location>
        <begin position="380"/>
        <end position="398"/>
    </location>
</feature>
<dbReference type="PANTHER" id="PTHR42837">
    <property type="entry name" value="REGULATOR OF SIGMA-E PROTEASE RSEP"/>
    <property type="match status" value="1"/>
</dbReference>
<sequence length="454" mass="49964">METLHTLFYFTVAIAVLVAFHELGHFWVARKTGVKVIRFSIGFGKSLWSYQKSPEHTEFVIAAIPLGGYVKMVDEREGEVKPEDLPYAFNRQPLWKRTAIVAAGPVFNLLLAIVFFWIVMVVGEVGMRPVLGEVAADSLAAAAGLHAGDEITAVNQKPTLTWVMALDELFSSAIDGERDIVVNIKTPDDQQQFRVIHLSDADVKSPEILNERLGLKPWMPVIKPIIGKLTEDGAARQAGLETGDLILSADGQPITDWQEWVDYVQARPDVLIKLMVERHDVQTRLLLTPRKVEQSDGTFLGKIGAGVDIPEELISSMQVEYRLSPIEAIPAAFEKTGFYAFSTLKMIGKMFIGSASVENLSGPISIAQYAGQSAEMGFTAFLKFLGLISVSLGVLNLLPVPVLDGGHLLFYAVEAIKGSPLSDRVQMYFQQLGMLLLMSLMALAVFLDLGRLFN</sequence>
<keyword evidence="4 13" id="KW-0645">Protease</keyword>
<name>A0A177NDK5_9GAMM</name>
<comment type="subcellular location">
    <subcellularLocation>
        <location evidence="2">Membrane</location>
        <topology evidence="2">Multi-pass membrane protein</topology>
    </subcellularLocation>
</comment>
<organism evidence="13 14">
    <name type="scientific">Methylomonas lenta</name>
    <dbReference type="NCBI Taxonomy" id="980561"/>
    <lineage>
        <taxon>Bacteria</taxon>
        <taxon>Pseudomonadati</taxon>
        <taxon>Pseudomonadota</taxon>
        <taxon>Gammaproteobacteria</taxon>
        <taxon>Methylococcales</taxon>
        <taxon>Methylococcaceae</taxon>
        <taxon>Methylomonas</taxon>
    </lineage>
</organism>
<dbReference type="InterPro" id="IPR004387">
    <property type="entry name" value="Pept_M50_Zn"/>
</dbReference>
<dbReference type="GO" id="GO:0016020">
    <property type="term" value="C:membrane"/>
    <property type="evidence" value="ECO:0007669"/>
    <property type="project" value="UniProtKB-SubCell"/>
</dbReference>
<dbReference type="CDD" id="cd06163">
    <property type="entry name" value="S2P-M50_PDZ_RseP-like"/>
    <property type="match status" value="1"/>
</dbReference>
<keyword evidence="8 11" id="KW-1133">Transmembrane helix</keyword>
<dbReference type="NCBIfam" id="TIGR00054">
    <property type="entry name" value="RIP metalloprotease RseP"/>
    <property type="match status" value="1"/>
</dbReference>
<dbReference type="PANTHER" id="PTHR42837:SF2">
    <property type="entry name" value="MEMBRANE METALLOPROTEASE ARASP2, CHLOROPLASTIC-RELATED"/>
    <property type="match status" value="1"/>
</dbReference>
<dbReference type="GO" id="GO:0046872">
    <property type="term" value="F:metal ion binding"/>
    <property type="evidence" value="ECO:0007669"/>
    <property type="project" value="UniProtKB-KW"/>
</dbReference>
<evidence type="ECO:0000256" key="4">
    <source>
        <dbReference type="ARBA" id="ARBA00022670"/>
    </source>
</evidence>
<evidence type="ECO:0000256" key="1">
    <source>
        <dbReference type="ARBA" id="ARBA00001947"/>
    </source>
</evidence>
<gene>
    <name evidence="13" type="ORF">A1359_08975</name>
</gene>
<dbReference type="InterPro" id="IPR008915">
    <property type="entry name" value="Peptidase_M50"/>
</dbReference>
<comment type="caution">
    <text evidence="13">The sequence shown here is derived from an EMBL/GenBank/DDBJ whole genome shotgun (WGS) entry which is preliminary data.</text>
</comment>
<keyword evidence="14" id="KW-1185">Reference proteome</keyword>
<dbReference type="EMBL" id="LUUI01000098">
    <property type="protein sequence ID" value="OAI16137.1"/>
    <property type="molecule type" value="Genomic_DNA"/>
</dbReference>
<evidence type="ECO:0000313" key="14">
    <source>
        <dbReference type="Proteomes" id="UP000078476"/>
    </source>
</evidence>
<evidence type="ECO:0000256" key="11">
    <source>
        <dbReference type="RuleBase" id="RU362031"/>
    </source>
</evidence>
<dbReference type="STRING" id="980561.A1359_08975"/>
<comment type="cofactor">
    <cofactor evidence="1 11">
        <name>Zn(2+)</name>
        <dbReference type="ChEBI" id="CHEBI:29105"/>
    </cofactor>
</comment>
<dbReference type="SMART" id="SM00228">
    <property type="entry name" value="PDZ"/>
    <property type="match status" value="2"/>
</dbReference>
<feature type="transmembrane region" description="Helical" evidence="11">
    <location>
        <begin position="99"/>
        <end position="122"/>
    </location>
</feature>
<keyword evidence="9 11" id="KW-0482">Metalloprotease</keyword>
<reference evidence="13 14" key="1">
    <citation type="submission" date="2016-03" db="EMBL/GenBank/DDBJ databases">
        <authorList>
            <person name="Ploux O."/>
        </authorList>
    </citation>
    <scope>NUCLEOTIDE SEQUENCE [LARGE SCALE GENOMIC DNA]</scope>
    <source>
        <strain evidence="13 14">R-45370</strain>
    </source>
</reference>
<dbReference type="GO" id="GO:0006508">
    <property type="term" value="P:proteolysis"/>
    <property type="evidence" value="ECO:0007669"/>
    <property type="project" value="UniProtKB-KW"/>
</dbReference>
<dbReference type="Pfam" id="PF17820">
    <property type="entry name" value="PDZ_6"/>
    <property type="match status" value="1"/>
</dbReference>
<feature type="transmembrane region" description="Helical" evidence="11">
    <location>
        <begin position="7"/>
        <end position="28"/>
    </location>
</feature>
<evidence type="ECO:0000256" key="9">
    <source>
        <dbReference type="ARBA" id="ARBA00023049"/>
    </source>
</evidence>
<evidence type="ECO:0000256" key="8">
    <source>
        <dbReference type="ARBA" id="ARBA00022989"/>
    </source>
</evidence>
<evidence type="ECO:0000313" key="13">
    <source>
        <dbReference type="EMBL" id="OAI16137.1"/>
    </source>
</evidence>
<evidence type="ECO:0000259" key="12">
    <source>
        <dbReference type="SMART" id="SM00228"/>
    </source>
</evidence>
<dbReference type="SUPFAM" id="SSF50156">
    <property type="entry name" value="PDZ domain-like"/>
    <property type="match status" value="2"/>
</dbReference>
<dbReference type="InterPro" id="IPR001478">
    <property type="entry name" value="PDZ"/>
</dbReference>
<keyword evidence="10 11" id="KW-0472">Membrane</keyword>
<dbReference type="InterPro" id="IPR041489">
    <property type="entry name" value="PDZ_6"/>
</dbReference>
<keyword evidence="11" id="KW-0479">Metal-binding</keyword>
<dbReference type="OrthoDB" id="9782003at2"/>
<feature type="transmembrane region" description="Helical" evidence="11">
    <location>
        <begin position="428"/>
        <end position="449"/>
    </location>
</feature>
<keyword evidence="6 11" id="KW-0378">Hydrolase</keyword>
<dbReference type="GO" id="GO:0004222">
    <property type="term" value="F:metalloendopeptidase activity"/>
    <property type="evidence" value="ECO:0007669"/>
    <property type="project" value="InterPro"/>
</dbReference>
<protein>
    <recommendedName>
        <fullName evidence="11">Zinc metalloprotease</fullName>
        <ecNumber evidence="11">3.4.24.-</ecNumber>
    </recommendedName>
</protein>
<keyword evidence="5 11" id="KW-0812">Transmembrane</keyword>
<dbReference type="Proteomes" id="UP000078476">
    <property type="component" value="Unassembled WGS sequence"/>
</dbReference>
<evidence type="ECO:0000256" key="6">
    <source>
        <dbReference type="ARBA" id="ARBA00022801"/>
    </source>
</evidence>
<feature type="domain" description="PDZ" evidence="12">
    <location>
        <begin position="115"/>
        <end position="188"/>
    </location>
</feature>
<dbReference type="AlphaFoldDB" id="A0A177NDK5"/>
<dbReference type="InterPro" id="IPR036034">
    <property type="entry name" value="PDZ_sf"/>
</dbReference>
<comment type="similarity">
    <text evidence="3 11">Belongs to the peptidase M50B family.</text>
</comment>
<feature type="domain" description="PDZ" evidence="12">
    <location>
        <begin position="211"/>
        <end position="280"/>
    </location>
</feature>
<evidence type="ECO:0000256" key="10">
    <source>
        <dbReference type="ARBA" id="ARBA00023136"/>
    </source>
</evidence>
<evidence type="ECO:0000256" key="2">
    <source>
        <dbReference type="ARBA" id="ARBA00004141"/>
    </source>
</evidence>
<dbReference type="Pfam" id="PF02163">
    <property type="entry name" value="Peptidase_M50"/>
    <property type="match status" value="1"/>
</dbReference>
<evidence type="ECO:0000256" key="7">
    <source>
        <dbReference type="ARBA" id="ARBA00022833"/>
    </source>
</evidence>
<dbReference type="RefSeq" id="WP_066981853.1">
    <property type="nucleotide sequence ID" value="NZ_LUUI01000098.1"/>
</dbReference>